<comment type="caution">
    <text evidence="9">Lacks conserved residue(s) required for the propagation of feature annotation.</text>
</comment>
<feature type="transmembrane region" description="Helical" evidence="10">
    <location>
        <begin position="887"/>
        <end position="910"/>
    </location>
</feature>
<dbReference type="PRINTS" id="PR01433">
    <property type="entry name" value="POLYCYSTIN2"/>
</dbReference>
<keyword evidence="4" id="KW-0732">Signal</keyword>
<comment type="caution">
    <text evidence="12">The sequence shown here is derived from an EMBL/GenBank/DDBJ whole genome shotgun (WGS) entry which is preliminary data.</text>
</comment>
<feature type="transmembrane region" description="Helical" evidence="10">
    <location>
        <begin position="638"/>
        <end position="657"/>
    </location>
</feature>
<keyword evidence="13" id="KW-1185">Reference proteome</keyword>
<dbReference type="InterPro" id="IPR051223">
    <property type="entry name" value="Polycystin"/>
</dbReference>
<evidence type="ECO:0000256" key="7">
    <source>
        <dbReference type="ARBA" id="ARBA00023180"/>
    </source>
</evidence>
<feature type="non-terminal residue" evidence="12">
    <location>
        <position position="1615"/>
    </location>
</feature>
<dbReference type="GO" id="GO:0050982">
    <property type="term" value="P:detection of mechanical stimulus"/>
    <property type="evidence" value="ECO:0007669"/>
    <property type="project" value="TreeGrafter"/>
</dbReference>
<dbReference type="GO" id="GO:0005262">
    <property type="term" value="F:calcium channel activity"/>
    <property type="evidence" value="ECO:0007669"/>
    <property type="project" value="TreeGrafter"/>
</dbReference>
<dbReference type="GO" id="GO:0016020">
    <property type="term" value="C:membrane"/>
    <property type="evidence" value="ECO:0007669"/>
    <property type="project" value="UniProtKB-SubCell"/>
</dbReference>
<evidence type="ECO:0000313" key="13">
    <source>
        <dbReference type="Proteomes" id="UP001195483"/>
    </source>
</evidence>
<evidence type="ECO:0000256" key="9">
    <source>
        <dbReference type="PROSITE-ProRule" id="PRU00152"/>
    </source>
</evidence>
<dbReference type="PANTHER" id="PTHR10877:SF150">
    <property type="entry name" value="REJ DOMAIN-CONTAINING PROTEIN"/>
    <property type="match status" value="1"/>
</dbReference>
<dbReference type="SUPFAM" id="SSF49723">
    <property type="entry name" value="Lipase/lipooxygenase domain (PLAT/LH2 domain)"/>
    <property type="match status" value="1"/>
</dbReference>
<keyword evidence="7" id="KW-0325">Glycoprotein</keyword>
<feature type="transmembrane region" description="Helical" evidence="10">
    <location>
        <begin position="1551"/>
        <end position="1579"/>
    </location>
</feature>
<dbReference type="SMART" id="SM00308">
    <property type="entry name" value="LH2"/>
    <property type="match status" value="1"/>
</dbReference>
<feature type="disulfide bond" evidence="8">
    <location>
        <begin position="1209"/>
        <end position="1225"/>
    </location>
</feature>
<evidence type="ECO:0000256" key="10">
    <source>
        <dbReference type="SAM" id="Phobius"/>
    </source>
</evidence>
<protein>
    <recommendedName>
        <fullName evidence="11">PLAT domain-containing protein</fullName>
    </recommendedName>
</protein>
<accession>A0AAE0W245</accession>
<name>A0AAE0W245_9BIVA</name>
<evidence type="ECO:0000256" key="2">
    <source>
        <dbReference type="ARBA" id="ARBA00007200"/>
    </source>
</evidence>
<reference evidence="12" key="1">
    <citation type="journal article" date="2021" name="Genome Biol. Evol.">
        <title>A High-Quality Reference Genome for a Parasitic Bivalve with Doubly Uniparental Inheritance (Bivalvia: Unionida).</title>
        <authorList>
            <person name="Smith C.H."/>
        </authorList>
    </citation>
    <scope>NUCLEOTIDE SEQUENCE</scope>
    <source>
        <strain evidence="12">CHS0354</strain>
    </source>
</reference>
<feature type="transmembrane region" description="Helical" evidence="10">
    <location>
        <begin position="1492"/>
        <end position="1515"/>
    </location>
</feature>
<feature type="transmembrane region" description="Helical" evidence="10">
    <location>
        <begin position="979"/>
        <end position="1002"/>
    </location>
</feature>
<feature type="transmembrane region" description="Helical" evidence="10">
    <location>
        <begin position="1399"/>
        <end position="1419"/>
    </location>
</feature>
<dbReference type="InterPro" id="IPR001024">
    <property type="entry name" value="PLAT/LH2_dom"/>
</dbReference>
<evidence type="ECO:0000256" key="4">
    <source>
        <dbReference type="ARBA" id="ARBA00022729"/>
    </source>
</evidence>
<keyword evidence="5 10" id="KW-1133">Transmembrane helix</keyword>
<dbReference type="Pfam" id="PF08016">
    <property type="entry name" value="PKD_channel"/>
    <property type="match status" value="1"/>
</dbReference>
<dbReference type="Pfam" id="PF01477">
    <property type="entry name" value="PLAT"/>
    <property type="match status" value="1"/>
</dbReference>
<dbReference type="GO" id="GO:0005509">
    <property type="term" value="F:calcium ion binding"/>
    <property type="evidence" value="ECO:0007669"/>
    <property type="project" value="InterPro"/>
</dbReference>
<keyword evidence="3 10" id="KW-0812">Transmembrane</keyword>
<evidence type="ECO:0000259" key="11">
    <source>
        <dbReference type="PROSITE" id="PS50095"/>
    </source>
</evidence>
<dbReference type="Gene3D" id="2.60.60.20">
    <property type="entry name" value="PLAT/LH2 domain"/>
    <property type="match status" value="1"/>
</dbReference>
<feature type="transmembrane region" description="Helical" evidence="10">
    <location>
        <begin position="1110"/>
        <end position="1127"/>
    </location>
</feature>
<evidence type="ECO:0000256" key="5">
    <source>
        <dbReference type="ARBA" id="ARBA00022989"/>
    </source>
</evidence>
<dbReference type="PROSITE" id="PS50095">
    <property type="entry name" value="PLAT"/>
    <property type="match status" value="1"/>
</dbReference>
<dbReference type="Pfam" id="PF20519">
    <property type="entry name" value="Polycystin_dom"/>
    <property type="match status" value="1"/>
</dbReference>
<gene>
    <name evidence="12" type="ORF">CHS0354_041902</name>
</gene>
<proteinExistence type="inferred from homology"/>
<evidence type="ECO:0000256" key="3">
    <source>
        <dbReference type="ARBA" id="ARBA00022692"/>
    </source>
</evidence>
<dbReference type="PANTHER" id="PTHR10877">
    <property type="entry name" value="POLYCYSTIN FAMILY MEMBER"/>
    <property type="match status" value="1"/>
</dbReference>
<evidence type="ECO:0000313" key="12">
    <source>
        <dbReference type="EMBL" id="KAK3597480.1"/>
    </source>
</evidence>
<comment type="subcellular location">
    <subcellularLocation>
        <location evidence="1">Membrane</location>
        <topology evidence="1">Multi-pass membrane protein</topology>
    </subcellularLocation>
</comment>
<evidence type="ECO:0000256" key="1">
    <source>
        <dbReference type="ARBA" id="ARBA00004141"/>
    </source>
</evidence>
<comment type="similarity">
    <text evidence="2">Belongs to the polycystin family.</text>
</comment>
<dbReference type="Proteomes" id="UP001195483">
    <property type="component" value="Unassembled WGS sequence"/>
</dbReference>
<feature type="transmembrane region" description="Helical" evidence="10">
    <location>
        <begin position="1357"/>
        <end position="1379"/>
    </location>
</feature>
<dbReference type="InterPro" id="IPR003915">
    <property type="entry name" value="PKD_2"/>
</dbReference>
<dbReference type="EMBL" id="JAEAOA010002351">
    <property type="protein sequence ID" value="KAK3597480.1"/>
    <property type="molecule type" value="Genomic_DNA"/>
</dbReference>
<dbReference type="InterPro" id="IPR036392">
    <property type="entry name" value="PLAT/LH2_dom_sf"/>
</dbReference>
<evidence type="ECO:0000256" key="6">
    <source>
        <dbReference type="ARBA" id="ARBA00023136"/>
    </source>
</evidence>
<feature type="transmembrane region" description="Helical" evidence="10">
    <location>
        <begin position="847"/>
        <end position="867"/>
    </location>
</feature>
<dbReference type="InterPro" id="IPR046791">
    <property type="entry name" value="Polycystin_dom"/>
</dbReference>
<evidence type="ECO:0000256" key="8">
    <source>
        <dbReference type="PIRSR" id="PIRSR603915-2"/>
    </source>
</evidence>
<dbReference type="InterPro" id="IPR013122">
    <property type="entry name" value="PKD1_2_channel"/>
</dbReference>
<reference evidence="12" key="3">
    <citation type="submission" date="2023-05" db="EMBL/GenBank/DDBJ databases">
        <authorList>
            <person name="Smith C.H."/>
        </authorList>
    </citation>
    <scope>NUCLEOTIDE SEQUENCE</scope>
    <source>
        <strain evidence="12">CHS0354</strain>
        <tissue evidence="12">Mantle</tissue>
    </source>
</reference>
<dbReference type="Gene3D" id="1.10.287.70">
    <property type="match status" value="1"/>
</dbReference>
<organism evidence="12 13">
    <name type="scientific">Potamilus streckersoni</name>
    <dbReference type="NCBI Taxonomy" id="2493646"/>
    <lineage>
        <taxon>Eukaryota</taxon>
        <taxon>Metazoa</taxon>
        <taxon>Spiralia</taxon>
        <taxon>Lophotrochozoa</taxon>
        <taxon>Mollusca</taxon>
        <taxon>Bivalvia</taxon>
        <taxon>Autobranchia</taxon>
        <taxon>Heteroconchia</taxon>
        <taxon>Palaeoheterodonta</taxon>
        <taxon>Unionida</taxon>
        <taxon>Unionoidea</taxon>
        <taxon>Unionidae</taxon>
        <taxon>Ambleminae</taxon>
        <taxon>Lampsilini</taxon>
        <taxon>Potamilus</taxon>
    </lineage>
</organism>
<feature type="transmembrane region" description="Helical" evidence="10">
    <location>
        <begin position="1014"/>
        <end position="1045"/>
    </location>
</feature>
<reference evidence="12" key="2">
    <citation type="journal article" date="2021" name="Genome Biol. Evol.">
        <title>Developing a high-quality reference genome for a parasitic bivalve with doubly uniparental inheritance (Bivalvia: Unionida).</title>
        <authorList>
            <person name="Smith C.H."/>
        </authorList>
    </citation>
    <scope>NUCLEOTIDE SEQUENCE</scope>
    <source>
        <strain evidence="12">CHS0354</strain>
        <tissue evidence="12">Mantle</tissue>
    </source>
</reference>
<feature type="transmembrane region" description="Helical" evidence="10">
    <location>
        <begin position="1327"/>
        <end position="1345"/>
    </location>
</feature>
<feature type="domain" description="PLAT" evidence="11">
    <location>
        <begin position="682"/>
        <end position="799"/>
    </location>
</feature>
<feature type="transmembrane region" description="Helical" evidence="10">
    <location>
        <begin position="1527"/>
        <end position="1545"/>
    </location>
</feature>
<feature type="transmembrane region" description="Helical" evidence="10">
    <location>
        <begin position="1440"/>
        <end position="1472"/>
    </location>
</feature>
<sequence>ILLRPNMTADESNVTLYNPGDDPELLLTVRVVDPSGASINVSMLVKVFRVDHFGNETDLISTIKEKLNNQSKVLKQMIFPWSALDAIHTLTVISYVLNDISRAANLTGKFLDKIERRKSIRGEIIQIVKDAPVRDIITVISTAQLVNEVVLVEEEVTEQLNANASDMYKNITNAYLSVWKTATSEEVEHVSSLLLSGYGHVMRHNNQKDEDGNLASHGNGAGRKQAKLNDTIIIFKNIDVLVDVLLEFQVPDQPAITLNTTFMSVSVMKRLPKSITSINLEQSRMIAGRVVTGNITLPDSISYLPDFREKSDFELKVLFLDENPYIVDDNNAAITSTVIGISVKDRRGSIIDIKEAENETIIQIPNLNAAFLPKSENKTFLINLTSGKVALSKASLNMLLFNFSLEENKTCILKVSPGNEDVKLKLLLQRGRYPTLEEVVSDGVGFPQDPSLLASNGNFQQDEYTLLLNYIYSKNENSSFSRSQRSLDNDGHCTDSLDDKCANQSSLVYLNTFYVGITLDLDKINITEVFDISPKDTCTEGNCDVNASVSLDIEIILAATSCILWDEKALKWKSDTCKVLPYTTADMIHCACRKLPLQNLNLFAGSLTAKHFRFFVAPNEIDPIKDIYLFLTVVENPVVVTSVVLVWITYFSLLYWARRTDRLNKEKIGVMACKDNHPSHQYMYVVCVVTGWWMRAGTTANVYMYMSGLAGISPVYCLSRTRRKCFQSGAEDWILVTTKRSLGVLKSVTVWHDNTGQSPEWYLTQIVIKDVQTQKHWTFLYSDWLAVDRGVLITTTTTLEPVSQEDMKKHTKQNFIITSSNEMRNSHLWISIFSKTTRDSFTHVQRLTCALSLLLSNMLANIMFFGIPTDQPEHQLNVTKGITVSLSSILIGIESSLIIFPINTLILQFFTNLKPKPKSLPKSPQYLQNSGFFKTEEQKEKQDETISAQTLLECEEISLETFKHEEYQQNIPTCSLPWWFVYIGWSLAITTSLIASFFVMLYGLKFGYEKSLNWLVSFFTAFTNSTCVIQPVKVLFIAALLTLILKRTVQFEDFGPGQQLEKDEEYIEETLVGKKRKRYKKQKPLSQKMIAVIRKRIWVQWLLNTTLQDMVLYSIFLAVVLIVVHGHRNITVSFQCTKTVENAFINRGRAKERGLSEVSDVKSILWYLDEVLLPKLAKLNQPNSLNSLASFCLVGTARLRQIRVNKGPCDKRIRSYFHNVSLHDCVAEYTMGNEDTRNYNGSWLYPIKDGFPGNSNRWTYQTSLKLKTLPFSGLHAIYSGGGFVTELPPHVSDQEAMLKTIKESDWIDDGTKGLFVEFTLYNPNVNMFSVVILLFEFTNVGRVFPFHKVFTTKLYHYTNGFEVFVAVCEVAFLIFTIGLTIVESKRLRQLGRKKYLDDIWNVVQILQITLSYSIIGVFFQRMVIIKFIMNEFTTSRGKKFINFYSAVTWDIILGYMSAFLVLIMIIKVLKLLRFSKRFFMLIDTLSVARTQLLHFGIVLLVLFLSFGLFAVLAFGKEENEFRHVWTCLMYLINFSLAMSEFSNILELHWILGPVFFCSFIVIIQWCFLTMFVAILNISIHKSKKNLKKKRNKFLLIQYMKRKWMENISKRFACCR</sequence>
<keyword evidence="6 10" id="KW-0472">Membrane</keyword>